<proteinExistence type="predicted"/>
<reference evidence="1" key="1">
    <citation type="submission" date="2021-06" db="EMBL/GenBank/DDBJ databases">
        <authorList>
            <person name="Kallberg Y."/>
            <person name="Tangrot J."/>
            <person name="Rosling A."/>
        </authorList>
    </citation>
    <scope>NUCLEOTIDE SEQUENCE</scope>
    <source>
        <strain evidence="1">CL551</strain>
    </source>
</reference>
<dbReference type="EMBL" id="CAJVPV010044365">
    <property type="protein sequence ID" value="CAG8767367.1"/>
    <property type="molecule type" value="Genomic_DNA"/>
</dbReference>
<dbReference type="Proteomes" id="UP000789342">
    <property type="component" value="Unassembled WGS sequence"/>
</dbReference>
<dbReference type="OrthoDB" id="531564at2759"/>
<accession>A0A9N9J834</accession>
<sequence length="58" mass="6589">MAGTNFPTPSRGYVFMSKLLGGRMLYRGKKEAPIVLGLRHPWEHSDHENGHSENNETH</sequence>
<protein>
    <submittedName>
        <fullName evidence="1">15884_t:CDS:1</fullName>
    </submittedName>
</protein>
<comment type="caution">
    <text evidence="1">The sequence shown here is derived from an EMBL/GenBank/DDBJ whole genome shotgun (WGS) entry which is preliminary data.</text>
</comment>
<name>A0A9N9J834_9GLOM</name>
<organism evidence="1 2">
    <name type="scientific">Acaulospora morrowiae</name>
    <dbReference type="NCBI Taxonomy" id="94023"/>
    <lineage>
        <taxon>Eukaryota</taxon>
        <taxon>Fungi</taxon>
        <taxon>Fungi incertae sedis</taxon>
        <taxon>Mucoromycota</taxon>
        <taxon>Glomeromycotina</taxon>
        <taxon>Glomeromycetes</taxon>
        <taxon>Diversisporales</taxon>
        <taxon>Acaulosporaceae</taxon>
        <taxon>Acaulospora</taxon>
    </lineage>
</organism>
<gene>
    <name evidence="1" type="ORF">AMORRO_LOCUS16374</name>
</gene>
<evidence type="ECO:0000313" key="2">
    <source>
        <dbReference type="Proteomes" id="UP000789342"/>
    </source>
</evidence>
<keyword evidence="2" id="KW-1185">Reference proteome</keyword>
<dbReference type="AlphaFoldDB" id="A0A9N9J834"/>
<evidence type="ECO:0000313" key="1">
    <source>
        <dbReference type="EMBL" id="CAG8767367.1"/>
    </source>
</evidence>